<dbReference type="OrthoDB" id="10261384at2759"/>
<dbReference type="Proteomes" id="UP000184330">
    <property type="component" value="Unassembled WGS sequence"/>
</dbReference>
<feature type="region of interest" description="Disordered" evidence="1">
    <location>
        <begin position="201"/>
        <end position="226"/>
    </location>
</feature>
<dbReference type="PANTHER" id="PTHR28043">
    <property type="entry name" value="INCREASED RECOMBINATION CENTERS PROTEIN 6"/>
    <property type="match status" value="1"/>
</dbReference>
<dbReference type="PANTHER" id="PTHR28043:SF1">
    <property type="entry name" value="INCREASED RECOMBINATION CENTERS PROTEIN 6"/>
    <property type="match status" value="1"/>
</dbReference>
<keyword evidence="3" id="KW-1185">Reference proteome</keyword>
<dbReference type="GO" id="GO:0030674">
    <property type="term" value="F:protein-macromolecule adaptor activity"/>
    <property type="evidence" value="ECO:0007669"/>
    <property type="project" value="TreeGrafter"/>
</dbReference>
<dbReference type="GO" id="GO:0016192">
    <property type="term" value="P:vesicle-mediated transport"/>
    <property type="evidence" value="ECO:0007669"/>
    <property type="project" value="InterPro"/>
</dbReference>
<dbReference type="Gene3D" id="3.40.50.11960">
    <property type="match status" value="1"/>
</dbReference>
<protein>
    <submittedName>
        <fullName evidence="2">Uncharacterized protein</fullName>
    </submittedName>
</protein>
<accession>A0A1L7WWJ1</accession>
<evidence type="ECO:0000256" key="1">
    <source>
        <dbReference type="SAM" id="MobiDB-lite"/>
    </source>
</evidence>
<name>A0A1L7WWJ1_9HELO</name>
<sequence>MEIPNPRRILAVSRPDHGLLDLLQGLTGSKPTLSDPTTIAGTTHPYPITTPYYTASIPVWLDEISSPPTWSKEFLAPEAKEVLSALGAFVVSFKKPLNQSELEEVKELLRCVGEVVKNGCGMTWDGVAVAVGMPRGVVGGEEDVRGMKGEEWEDLCQEEGFEWIDSEEKGRNEYSETQGLERLKEALEANDWEAPDELGDAMGLEDFEGDDDDENGSLGFDLGPEDRTEMEMEMFGMKRAIYEGVDGEGEEEEGGEEQDDEVEKLQAMMLKMQAVRGE</sequence>
<feature type="compositionally biased region" description="Acidic residues" evidence="1">
    <location>
        <begin position="201"/>
        <end position="215"/>
    </location>
</feature>
<dbReference type="EMBL" id="FJOG01000009">
    <property type="protein sequence ID" value="CZR57141.1"/>
    <property type="molecule type" value="Genomic_DNA"/>
</dbReference>
<organism evidence="2 3">
    <name type="scientific">Phialocephala subalpina</name>
    <dbReference type="NCBI Taxonomy" id="576137"/>
    <lineage>
        <taxon>Eukaryota</taxon>
        <taxon>Fungi</taxon>
        <taxon>Dikarya</taxon>
        <taxon>Ascomycota</taxon>
        <taxon>Pezizomycotina</taxon>
        <taxon>Leotiomycetes</taxon>
        <taxon>Helotiales</taxon>
        <taxon>Mollisiaceae</taxon>
        <taxon>Phialocephala</taxon>
        <taxon>Phialocephala fortinii species complex</taxon>
    </lineage>
</organism>
<proteinExistence type="predicted"/>
<dbReference type="AlphaFoldDB" id="A0A1L7WWJ1"/>
<dbReference type="Pfam" id="PF10199">
    <property type="entry name" value="Adaptin_binding"/>
    <property type="match status" value="1"/>
</dbReference>
<evidence type="ECO:0000313" key="3">
    <source>
        <dbReference type="Proteomes" id="UP000184330"/>
    </source>
</evidence>
<dbReference type="InterPro" id="IPR034627">
    <property type="entry name" value="Irc6"/>
</dbReference>
<reference evidence="2 3" key="1">
    <citation type="submission" date="2016-03" db="EMBL/GenBank/DDBJ databases">
        <authorList>
            <person name="Ploux O."/>
        </authorList>
    </citation>
    <scope>NUCLEOTIDE SEQUENCE [LARGE SCALE GENOMIC DNA]</scope>
    <source>
        <strain evidence="2 3">UAMH 11012</strain>
    </source>
</reference>
<evidence type="ECO:0000313" key="2">
    <source>
        <dbReference type="EMBL" id="CZR57141.1"/>
    </source>
</evidence>
<dbReference type="STRING" id="576137.A0A1L7WWJ1"/>
<gene>
    <name evidence="2" type="ORF">PAC_07030</name>
</gene>